<dbReference type="PRINTS" id="PR00237">
    <property type="entry name" value="GPCRRHODOPSN"/>
</dbReference>
<comment type="similarity">
    <text evidence="5">Belongs to the G-protein coupled receptor 1 family.</text>
</comment>
<dbReference type="GeneID" id="115921372"/>
<feature type="transmembrane region" description="Helical" evidence="6">
    <location>
        <begin position="72"/>
        <end position="90"/>
    </location>
</feature>
<evidence type="ECO:0000256" key="2">
    <source>
        <dbReference type="ARBA" id="ARBA00022692"/>
    </source>
</evidence>
<evidence type="ECO:0000313" key="8">
    <source>
        <dbReference type="EnsemblMetazoa" id="XP_030834657"/>
    </source>
</evidence>
<evidence type="ECO:0000256" key="1">
    <source>
        <dbReference type="ARBA" id="ARBA00004370"/>
    </source>
</evidence>
<dbReference type="RefSeq" id="XP_030834657.1">
    <property type="nucleotide sequence ID" value="XM_030978797.1"/>
</dbReference>
<sequence length="336" mass="37787">MVSAIIGILGNGLVMMVLFQRRAKSRSTDTLVGGLATADFLTSIVMIPVLKVVRLPPTRVGEVYCKIQEPNIAKDICVIASIYILVAISTERYIAIVHPIYFNRILTRRRVAMVIIIIWLFAILATFPRIFTTSVGDRGICLYRYANRVSQITVAVYLFCLRLLVPTIVLLVTQIFIARHLYLKARRFQGQHNPSFHDVARQRVLKIMLIVIITYVICWGPVQVAIFLFFFGVLPQTLRRNASSTLFIVLSFFNSCVNPIIYALRFREFREAVWSMFKKQERPTSAIFEQDIAGANERDSAAGATTDGMSLSNLAHASHNPSCIAGALDGTNLRQQ</sequence>
<keyword evidence="5" id="KW-0297">G-protein coupled receptor</keyword>
<dbReference type="OrthoDB" id="10042731at2759"/>
<protein>
    <recommendedName>
        <fullName evidence="7">G-protein coupled receptors family 1 profile domain-containing protein</fullName>
    </recommendedName>
</protein>
<dbReference type="GO" id="GO:0016020">
    <property type="term" value="C:membrane"/>
    <property type="evidence" value="ECO:0007669"/>
    <property type="project" value="UniProtKB-SubCell"/>
</dbReference>
<proteinExistence type="inferred from homology"/>
<organism evidence="8 9">
    <name type="scientific">Strongylocentrotus purpuratus</name>
    <name type="common">Purple sea urchin</name>
    <dbReference type="NCBI Taxonomy" id="7668"/>
    <lineage>
        <taxon>Eukaryota</taxon>
        <taxon>Metazoa</taxon>
        <taxon>Echinodermata</taxon>
        <taxon>Eleutherozoa</taxon>
        <taxon>Echinozoa</taxon>
        <taxon>Echinoidea</taxon>
        <taxon>Euechinoidea</taxon>
        <taxon>Echinacea</taxon>
        <taxon>Camarodonta</taxon>
        <taxon>Echinidea</taxon>
        <taxon>Strongylocentrotidae</taxon>
        <taxon>Strongylocentrotus</taxon>
    </lineage>
</organism>
<dbReference type="Gene3D" id="1.20.1070.10">
    <property type="entry name" value="Rhodopsin 7-helix transmembrane proteins"/>
    <property type="match status" value="1"/>
</dbReference>
<dbReference type="Proteomes" id="UP000007110">
    <property type="component" value="Unassembled WGS sequence"/>
</dbReference>
<dbReference type="EnsemblMetazoa" id="XM_030978797">
    <property type="protein sequence ID" value="XP_030834657"/>
    <property type="gene ID" value="LOC115921372"/>
</dbReference>
<dbReference type="SUPFAM" id="SSF81321">
    <property type="entry name" value="Family A G protein-coupled receptor-like"/>
    <property type="match status" value="1"/>
</dbReference>
<dbReference type="InParanoid" id="A0A7M7SVL0"/>
<keyword evidence="4 6" id="KW-0472">Membrane</keyword>
<keyword evidence="9" id="KW-1185">Reference proteome</keyword>
<dbReference type="PROSITE" id="PS50262">
    <property type="entry name" value="G_PROTEIN_RECEP_F1_2"/>
    <property type="match status" value="1"/>
</dbReference>
<evidence type="ECO:0000256" key="3">
    <source>
        <dbReference type="ARBA" id="ARBA00022989"/>
    </source>
</evidence>
<name>A0A7M7SVL0_STRPU</name>
<dbReference type="AlphaFoldDB" id="A0A7M7SVL0"/>
<dbReference type="KEGG" id="spu:115921372"/>
<feature type="transmembrane region" description="Helical" evidence="6">
    <location>
        <begin position="246"/>
        <end position="264"/>
    </location>
</feature>
<feature type="transmembrane region" description="Helical" evidence="6">
    <location>
        <begin position="207"/>
        <end position="234"/>
    </location>
</feature>
<reference evidence="9" key="1">
    <citation type="submission" date="2015-02" db="EMBL/GenBank/DDBJ databases">
        <title>Genome sequencing for Strongylocentrotus purpuratus.</title>
        <authorList>
            <person name="Murali S."/>
            <person name="Liu Y."/>
            <person name="Vee V."/>
            <person name="English A."/>
            <person name="Wang M."/>
            <person name="Skinner E."/>
            <person name="Han Y."/>
            <person name="Muzny D.M."/>
            <person name="Worley K.C."/>
            <person name="Gibbs R.A."/>
        </authorList>
    </citation>
    <scope>NUCLEOTIDE SEQUENCE</scope>
</reference>
<dbReference type="InterPro" id="IPR000276">
    <property type="entry name" value="GPCR_Rhodpsn"/>
</dbReference>
<feature type="transmembrane region" description="Helical" evidence="6">
    <location>
        <begin position="31"/>
        <end position="52"/>
    </location>
</feature>
<dbReference type="PANTHER" id="PTHR45698:SF1">
    <property type="entry name" value="TRACE AMINE-ASSOCIATED RECEPTOR 13C-LIKE"/>
    <property type="match status" value="1"/>
</dbReference>
<keyword evidence="3 6" id="KW-1133">Transmembrane helix</keyword>
<dbReference type="InterPro" id="IPR017452">
    <property type="entry name" value="GPCR_Rhodpsn_7TM"/>
</dbReference>
<keyword evidence="5" id="KW-0675">Receptor</keyword>
<feature type="transmembrane region" description="Helical" evidence="6">
    <location>
        <begin position="151"/>
        <end position="177"/>
    </location>
</feature>
<dbReference type="PANTHER" id="PTHR45698">
    <property type="entry name" value="TRACE AMINE-ASSOCIATED RECEPTOR 19N-RELATED"/>
    <property type="match status" value="1"/>
</dbReference>
<feature type="transmembrane region" description="Helical" evidence="6">
    <location>
        <begin position="111"/>
        <end position="131"/>
    </location>
</feature>
<comment type="subcellular location">
    <subcellularLocation>
        <location evidence="1">Membrane</location>
    </subcellularLocation>
</comment>
<evidence type="ECO:0000259" key="7">
    <source>
        <dbReference type="PROSITE" id="PS50262"/>
    </source>
</evidence>
<keyword evidence="5" id="KW-0807">Transducer</keyword>
<keyword evidence="2 5" id="KW-0812">Transmembrane</keyword>
<dbReference type="Pfam" id="PF00001">
    <property type="entry name" value="7tm_1"/>
    <property type="match status" value="1"/>
</dbReference>
<evidence type="ECO:0000256" key="5">
    <source>
        <dbReference type="RuleBase" id="RU000688"/>
    </source>
</evidence>
<dbReference type="CDD" id="cd00637">
    <property type="entry name" value="7tm_classA_rhodopsin-like"/>
    <property type="match status" value="1"/>
</dbReference>
<reference evidence="8" key="2">
    <citation type="submission" date="2021-01" db="UniProtKB">
        <authorList>
            <consortium name="EnsemblMetazoa"/>
        </authorList>
    </citation>
    <scope>IDENTIFICATION</scope>
</reference>
<feature type="domain" description="G-protein coupled receptors family 1 profile" evidence="7">
    <location>
        <begin position="10"/>
        <end position="262"/>
    </location>
</feature>
<dbReference type="PROSITE" id="PS00237">
    <property type="entry name" value="G_PROTEIN_RECEP_F1_1"/>
    <property type="match status" value="1"/>
</dbReference>
<evidence type="ECO:0000256" key="4">
    <source>
        <dbReference type="ARBA" id="ARBA00023136"/>
    </source>
</evidence>
<dbReference type="OMA" id="TSIVIIW"/>
<dbReference type="GO" id="GO:0004930">
    <property type="term" value="F:G protein-coupled receptor activity"/>
    <property type="evidence" value="ECO:0007669"/>
    <property type="project" value="UniProtKB-KW"/>
</dbReference>
<evidence type="ECO:0000256" key="6">
    <source>
        <dbReference type="SAM" id="Phobius"/>
    </source>
</evidence>
<dbReference type="SMART" id="SM01381">
    <property type="entry name" value="7TM_GPCR_Srsx"/>
    <property type="match status" value="1"/>
</dbReference>
<accession>A0A7M7SVL0</accession>
<evidence type="ECO:0000313" key="9">
    <source>
        <dbReference type="Proteomes" id="UP000007110"/>
    </source>
</evidence>